<gene>
    <name evidence="2" type="ORF">SNE35_04210</name>
</gene>
<keyword evidence="1" id="KW-0472">Membrane</keyword>
<sequence length="178" mass="19100">MKMPPRRVLLLALNLIAFQLAWFASILGAAHGQPNWGIAAVAVAVALQFIVSDARISDAVLLGAALAVGLVWDTAMTRTGLVEYASPGPIAGWAPGWILALWALFATILREPLRWLHGRWMLAALMGGASGAMSYWGAVRLGGGRFPDFELAMTVLAVGWAVITPALTQLARWLNSRR</sequence>
<reference evidence="2 3" key="1">
    <citation type="submission" date="2023-11" db="EMBL/GenBank/DDBJ databases">
        <title>Paucibacter sp. nov., isolated from fresh soil in Korea.</title>
        <authorList>
            <person name="Le N.T.T."/>
        </authorList>
    </citation>
    <scope>NUCLEOTIDE SEQUENCE [LARGE SCALE GENOMIC DNA]</scope>
    <source>
        <strain evidence="2 3">R3-3</strain>
    </source>
</reference>
<proteinExistence type="predicted"/>
<dbReference type="Proteomes" id="UP001285263">
    <property type="component" value="Unassembled WGS sequence"/>
</dbReference>
<evidence type="ECO:0000256" key="1">
    <source>
        <dbReference type="SAM" id="Phobius"/>
    </source>
</evidence>
<keyword evidence="1" id="KW-1133">Transmembrane helix</keyword>
<evidence type="ECO:0000313" key="3">
    <source>
        <dbReference type="Proteomes" id="UP001285263"/>
    </source>
</evidence>
<feature type="transmembrane region" description="Helical" evidence="1">
    <location>
        <begin position="59"/>
        <end position="78"/>
    </location>
</feature>
<feature type="transmembrane region" description="Helical" evidence="1">
    <location>
        <begin position="151"/>
        <end position="174"/>
    </location>
</feature>
<organism evidence="2 3">
    <name type="scientific">Roseateles agri</name>
    <dbReference type="NCBI Taxonomy" id="3098619"/>
    <lineage>
        <taxon>Bacteria</taxon>
        <taxon>Pseudomonadati</taxon>
        <taxon>Pseudomonadota</taxon>
        <taxon>Betaproteobacteria</taxon>
        <taxon>Burkholderiales</taxon>
        <taxon>Sphaerotilaceae</taxon>
        <taxon>Roseateles</taxon>
    </lineage>
</organism>
<comment type="caution">
    <text evidence="2">The sequence shown here is derived from an EMBL/GenBank/DDBJ whole genome shotgun (WGS) entry which is preliminary data.</text>
</comment>
<protein>
    <submittedName>
        <fullName evidence="2">DUF2878 domain-containing protein</fullName>
    </submittedName>
</protein>
<feature type="transmembrane region" description="Helical" evidence="1">
    <location>
        <begin position="90"/>
        <end position="108"/>
    </location>
</feature>
<feature type="transmembrane region" description="Helical" evidence="1">
    <location>
        <begin position="120"/>
        <end position="139"/>
    </location>
</feature>
<accession>A0ABU5DBP7</accession>
<name>A0ABU5DBP7_9BURK</name>
<dbReference type="InterPro" id="IPR021306">
    <property type="entry name" value="DUF2878"/>
</dbReference>
<keyword evidence="1" id="KW-0812">Transmembrane</keyword>
<dbReference type="EMBL" id="JAXCLA010000002">
    <property type="protein sequence ID" value="MDY0743692.1"/>
    <property type="molecule type" value="Genomic_DNA"/>
</dbReference>
<dbReference type="RefSeq" id="WP_320421613.1">
    <property type="nucleotide sequence ID" value="NZ_JAXCLA010000002.1"/>
</dbReference>
<keyword evidence="3" id="KW-1185">Reference proteome</keyword>
<feature type="transmembrane region" description="Helical" evidence="1">
    <location>
        <begin position="33"/>
        <end position="52"/>
    </location>
</feature>
<dbReference type="Pfam" id="PF11086">
    <property type="entry name" value="DUF2878"/>
    <property type="match status" value="1"/>
</dbReference>
<evidence type="ECO:0000313" key="2">
    <source>
        <dbReference type="EMBL" id="MDY0743692.1"/>
    </source>
</evidence>